<accession>A0A0A2A7T4</accession>
<evidence type="ECO:0000313" key="1">
    <source>
        <dbReference type="EMBL" id="KGF97625.1"/>
    </source>
</evidence>
<name>A0A0A2A7T4_PROMR</name>
<dbReference type="STRING" id="74545.EU96_1339"/>
<dbReference type="eggNOG" id="ENOG5032I9J">
    <property type="taxonomic scope" value="Bacteria"/>
</dbReference>
<dbReference type="EMBL" id="JNAM01000010">
    <property type="protein sequence ID" value="KGF97625.1"/>
    <property type="molecule type" value="Genomic_DNA"/>
</dbReference>
<gene>
    <name evidence="1" type="ORF">EU96_1339</name>
</gene>
<comment type="caution">
    <text evidence="1">The sequence shown here is derived from an EMBL/GenBank/DDBJ whole genome shotgun (WGS) entry which is preliminary data.</text>
</comment>
<organism evidence="1 2">
    <name type="scientific">Prochlorococcus marinus str. MIT 9302</name>
    <dbReference type="NCBI Taxonomy" id="74545"/>
    <lineage>
        <taxon>Bacteria</taxon>
        <taxon>Bacillati</taxon>
        <taxon>Cyanobacteriota</taxon>
        <taxon>Cyanophyceae</taxon>
        <taxon>Synechococcales</taxon>
        <taxon>Prochlorococcaceae</taxon>
        <taxon>Prochlorococcus</taxon>
    </lineage>
</organism>
<dbReference type="AlphaFoldDB" id="A0A0A2A7T4"/>
<dbReference type="Proteomes" id="UP000030445">
    <property type="component" value="Unassembled WGS sequence"/>
</dbReference>
<sequence>MHPSKVITDPRINDTYYDPDLDKLYQYVKLGDYPPEWIDTTPYEEDDFFASFGY</sequence>
<protein>
    <submittedName>
        <fullName evidence="1">Uncharacterized protein</fullName>
    </submittedName>
</protein>
<reference evidence="2" key="1">
    <citation type="journal article" date="2014" name="Sci. Data">
        <title>Genomes of diverse isolates of the marine cyanobacterium Prochlorococcus.</title>
        <authorList>
            <person name="Biller S."/>
            <person name="Berube P."/>
            <person name="Thompson J."/>
            <person name="Kelly L."/>
            <person name="Roggensack S."/>
            <person name="Awad L."/>
            <person name="Roache-Johnson K."/>
            <person name="Ding H."/>
            <person name="Giovannoni S.J."/>
            <person name="Moore L.R."/>
            <person name="Chisholm S.W."/>
        </authorList>
    </citation>
    <scope>NUCLEOTIDE SEQUENCE [LARGE SCALE GENOMIC DNA]</scope>
    <source>
        <strain evidence="2">MIT 9302</strain>
    </source>
</reference>
<evidence type="ECO:0000313" key="2">
    <source>
        <dbReference type="Proteomes" id="UP000030445"/>
    </source>
</evidence>
<proteinExistence type="predicted"/>
<dbReference type="RefSeq" id="WP_193741338.1">
    <property type="nucleotide sequence ID" value="NZ_CP138951.1"/>
</dbReference>